<dbReference type="SMART" id="SM00368">
    <property type="entry name" value="LRR_RI"/>
    <property type="match status" value="7"/>
</dbReference>
<dbReference type="InterPro" id="IPR002048">
    <property type="entry name" value="EF_hand_dom"/>
</dbReference>
<evidence type="ECO:0000256" key="1">
    <source>
        <dbReference type="ARBA" id="ARBA00022837"/>
    </source>
</evidence>
<dbReference type="InterPro" id="IPR052394">
    <property type="entry name" value="LRR-containing"/>
</dbReference>
<evidence type="ECO:0000259" key="3">
    <source>
        <dbReference type="PROSITE" id="PS50222"/>
    </source>
</evidence>
<dbReference type="CDD" id="cd00051">
    <property type="entry name" value="EFh"/>
    <property type="match status" value="1"/>
</dbReference>
<dbReference type="PROSITE" id="PS50222">
    <property type="entry name" value="EF_HAND_2"/>
    <property type="match status" value="2"/>
</dbReference>
<sequence length="539" mass="59743">MTTEPEVTQTPPPSEASSQCKESDIDTDVHDEDEDWDTDLEEDKFPHREAIPEKEKSVVVYEKACKKYGIIISSSFLRGLKKGKVNVNNQGLGPLGAKAVALSLVFDSAVTQLAISGNFIGRSGIKLITDMLKENDTITSVDISENALGSYGAELLSSLLEDNANIININVSGNGFNEYDACYFGTILSNYKSGLKTIDLSHNQLSDQGGIILGKALASNETLHVLNLSWNNIRQQGIKSLFIGLKDNTTLQELDLSYNGIGDKGVESIAERIHELESLLRLDLSSNRIGQIGIGKLMKSIGHNKSLIELKLSKNPITAEGVCLAIGILKEHPECGLQILEFKDISVSSAFSTLLEELLELKPRFRCKHGGFRNQNDIFKFAIKQREENLLNDPFMQLMDFVHQKKLRWVDLFYRLDTDKNLSISEDEFRTGVKSAGIPVTDFQIDQLIERLDVNEDGEIDFNELLEGQKRYVRRLEKIFGVSPVEPGQTGRGPRPPSGANKSRPSSSNKSRPSSSNKSRPVSRILNRPSSRSDHHTAG</sequence>
<dbReference type="PANTHER" id="PTHR24114:SF2">
    <property type="entry name" value="F-BOX DOMAIN-CONTAINING PROTEIN-RELATED"/>
    <property type="match status" value="1"/>
</dbReference>
<dbReference type="Proteomes" id="UP000507470">
    <property type="component" value="Unassembled WGS sequence"/>
</dbReference>
<feature type="domain" description="EF-hand" evidence="3">
    <location>
        <begin position="440"/>
        <end position="475"/>
    </location>
</feature>
<dbReference type="PANTHER" id="PTHR24114">
    <property type="entry name" value="LEUCINE RICH REPEAT FAMILY PROTEIN"/>
    <property type="match status" value="1"/>
</dbReference>
<feature type="compositionally biased region" description="Acidic residues" evidence="2">
    <location>
        <begin position="29"/>
        <end position="42"/>
    </location>
</feature>
<keyword evidence="1" id="KW-0106">Calcium</keyword>
<dbReference type="GO" id="GO:0005509">
    <property type="term" value="F:calcium ion binding"/>
    <property type="evidence" value="ECO:0007669"/>
    <property type="project" value="InterPro"/>
</dbReference>
<feature type="domain" description="EF-hand" evidence="3">
    <location>
        <begin position="404"/>
        <end position="439"/>
    </location>
</feature>
<dbReference type="InterPro" id="IPR018247">
    <property type="entry name" value="EF_Hand_1_Ca_BS"/>
</dbReference>
<organism evidence="4 5">
    <name type="scientific">Mytilus coruscus</name>
    <name type="common">Sea mussel</name>
    <dbReference type="NCBI Taxonomy" id="42192"/>
    <lineage>
        <taxon>Eukaryota</taxon>
        <taxon>Metazoa</taxon>
        <taxon>Spiralia</taxon>
        <taxon>Lophotrochozoa</taxon>
        <taxon>Mollusca</taxon>
        <taxon>Bivalvia</taxon>
        <taxon>Autobranchia</taxon>
        <taxon>Pteriomorphia</taxon>
        <taxon>Mytilida</taxon>
        <taxon>Mytiloidea</taxon>
        <taxon>Mytilidae</taxon>
        <taxon>Mytilinae</taxon>
        <taxon>Mytilus</taxon>
    </lineage>
</organism>
<dbReference type="OrthoDB" id="120976at2759"/>
<keyword evidence="5" id="KW-1185">Reference proteome</keyword>
<dbReference type="InterPro" id="IPR001611">
    <property type="entry name" value="Leu-rich_rpt"/>
</dbReference>
<dbReference type="Gene3D" id="3.80.10.10">
    <property type="entry name" value="Ribonuclease Inhibitor"/>
    <property type="match status" value="3"/>
</dbReference>
<proteinExistence type="predicted"/>
<dbReference type="EMBL" id="CACVKT020002890">
    <property type="protein sequence ID" value="CAC5380515.1"/>
    <property type="molecule type" value="Genomic_DNA"/>
</dbReference>
<dbReference type="SUPFAM" id="SSF47473">
    <property type="entry name" value="EF-hand"/>
    <property type="match status" value="1"/>
</dbReference>
<name>A0A6J8B9F4_MYTCO</name>
<dbReference type="Gene3D" id="1.10.238.10">
    <property type="entry name" value="EF-hand"/>
    <property type="match status" value="1"/>
</dbReference>
<dbReference type="SUPFAM" id="SSF52047">
    <property type="entry name" value="RNI-like"/>
    <property type="match status" value="1"/>
</dbReference>
<dbReference type="InterPro" id="IPR011992">
    <property type="entry name" value="EF-hand-dom_pair"/>
</dbReference>
<dbReference type="InterPro" id="IPR032675">
    <property type="entry name" value="LRR_dom_sf"/>
</dbReference>
<reference evidence="4 5" key="1">
    <citation type="submission" date="2020-06" db="EMBL/GenBank/DDBJ databases">
        <authorList>
            <person name="Li R."/>
            <person name="Bekaert M."/>
        </authorList>
    </citation>
    <scope>NUCLEOTIDE SEQUENCE [LARGE SCALE GENOMIC DNA]</scope>
    <source>
        <strain evidence="5">wild</strain>
    </source>
</reference>
<dbReference type="SMART" id="SM00054">
    <property type="entry name" value="EFh"/>
    <property type="match status" value="2"/>
</dbReference>
<gene>
    <name evidence="4" type="ORF">MCOR_16456</name>
</gene>
<feature type="compositionally biased region" description="Low complexity" evidence="2">
    <location>
        <begin position="501"/>
        <end position="520"/>
    </location>
</feature>
<dbReference type="PROSITE" id="PS00018">
    <property type="entry name" value="EF_HAND_1"/>
    <property type="match status" value="1"/>
</dbReference>
<dbReference type="AlphaFoldDB" id="A0A6J8B9F4"/>
<evidence type="ECO:0000256" key="2">
    <source>
        <dbReference type="SAM" id="MobiDB-lite"/>
    </source>
</evidence>
<feature type="region of interest" description="Disordered" evidence="2">
    <location>
        <begin position="483"/>
        <end position="539"/>
    </location>
</feature>
<dbReference type="Pfam" id="PF13499">
    <property type="entry name" value="EF-hand_7"/>
    <property type="match status" value="1"/>
</dbReference>
<evidence type="ECO:0000313" key="5">
    <source>
        <dbReference type="Proteomes" id="UP000507470"/>
    </source>
</evidence>
<dbReference type="Pfam" id="PF13516">
    <property type="entry name" value="LRR_6"/>
    <property type="match status" value="5"/>
</dbReference>
<accession>A0A6J8B9F4</accession>
<protein>
    <recommendedName>
        <fullName evidence="3">EF-hand domain-containing protein</fullName>
    </recommendedName>
</protein>
<evidence type="ECO:0000313" key="4">
    <source>
        <dbReference type="EMBL" id="CAC5380515.1"/>
    </source>
</evidence>
<feature type="region of interest" description="Disordered" evidence="2">
    <location>
        <begin position="1"/>
        <end position="49"/>
    </location>
</feature>